<evidence type="ECO:0000313" key="11">
    <source>
        <dbReference type="EMBL" id="SDX31369.1"/>
    </source>
</evidence>
<accession>A0A1H3AR89</accession>
<sequence length="308" mass="33723">MSERPETAAPAAPPVGSGKASKQTGDDFQWLGPEPPELPRPGPLRKLAAYARLLAAVLVTAVLLGLYLGLKGVERLAPRFRGRVVVQRFWGRVVGRLVGLRVRVEGTPMAHGGALVANHASWSDIFVLVGAARLTFVSKAEVRGWPGVGWIAQQCGTVFIERKRSAARAQEAELRARMLAGERLLFFPEGTSTDGRRVLPFRSTLFAALTAPELRDVAWVQPVSVIYRPNPKSGLPDVFYGWWRDMDFGSHVWSVLTLSFGGEADVVFHDPIRIADMPDRKALAIRSWEAVNAGVVARIPQPPQPADR</sequence>
<evidence type="ECO:0000259" key="10">
    <source>
        <dbReference type="SMART" id="SM00563"/>
    </source>
</evidence>
<keyword evidence="5" id="KW-0443">Lipid metabolism</keyword>
<evidence type="ECO:0000256" key="2">
    <source>
        <dbReference type="ARBA" id="ARBA00022679"/>
    </source>
</evidence>
<evidence type="ECO:0000256" key="1">
    <source>
        <dbReference type="ARBA" id="ARBA00004370"/>
    </source>
</evidence>
<dbReference type="PANTHER" id="PTHR23063">
    <property type="entry name" value="PHOSPHOLIPID ACYLTRANSFERASE"/>
    <property type="match status" value="1"/>
</dbReference>
<feature type="transmembrane region" description="Helical" evidence="9">
    <location>
        <begin position="49"/>
        <end position="70"/>
    </location>
</feature>
<feature type="region of interest" description="Disordered" evidence="8">
    <location>
        <begin position="1"/>
        <end position="35"/>
    </location>
</feature>
<dbReference type="AlphaFoldDB" id="A0A1H3AR89"/>
<evidence type="ECO:0000256" key="7">
    <source>
        <dbReference type="ARBA" id="ARBA00023315"/>
    </source>
</evidence>
<evidence type="ECO:0000256" key="8">
    <source>
        <dbReference type="SAM" id="MobiDB-lite"/>
    </source>
</evidence>
<dbReference type="Proteomes" id="UP000199118">
    <property type="component" value="Unassembled WGS sequence"/>
</dbReference>
<dbReference type="CDD" id="cd07989">
    <property type="entry name" value="LPLAT_AGPAT-like"/>
    <property type="match status" value="1"/>
</dbReference>
<dbReference type="EMBL" id="FNMZ01000004">
    <property type="protein sequence ID" value="SDX31369.1"/>
    <property type="molecule type" value="Genomic_DNA"/>
</dbReference>
<evidence type="ECO:0000256" key="4">
    <source>
        <dbReference type="ARBA" id="ARBA00022989"/>
    </source>
</evidence>
<dbReference type="GO" id="GO:0016020">
    <property type="term" value="C:membrane"/>
    <property type="evidence" value="ECO:0007669"/>
    <property type="project" value="UniProtKB-SubCell"/>
</dbReference>
<protein>
    <submittedName>
        <fullName evidence="11">Lyso-ornithine lipid acyltransferase</fullName>
    </submittedName>
</protein>
<name>A0A1H3AR89_9RHOB</name>
<comment type="subcellular location">
    <subcellularLocation>
        <location evidence="1">Membrane</location>
    </subcellularLocation>
</comment>
<keyword evidence="7 11" id="KW-0012">Acyltransferase</keyword>
<keyword evidence="4 9" id="KW-1133">Transmembrane helix</keyword>
<evidence type="ECO:0000256" key="3">
    <source>
        <dbReference type="ARBA" id="ARBA00022692"/>
    </source>
</evidence>
<dbReference type="STRING" id="356660.SAMN05444336_104266"/>
<keyword evidence="2 11" id="KW-0808">Transferase</keyword>
<reference evidence="11 12" key="1">
    <citation type="submission" date="2016-10" db="EMBL/GenBank/DDBJ databases">
        <authorList>
            <person name="de Groot N.N."/>
        </authorList>
    </citation>
    <scope>NUCLEOTIDE SEQUENCE [LARGE SCALE GENOMIC DNA]</scope>
    <source>
        <strain evidence="11 12">DSM 17890</strain>
    </source>
</reference>
<dbReference type="Pfam" id="PF01553">
    <property type="entry name" value="Acyltransferase"/>
    <property type="match status" value="1"/>
</dbReference>
<dbReference type="InterPro" id="IPR002123">
    <property type="entry name" value="Plipid/glycerol_acylTrfase"/>
</dbReference>
<keyword evidence="12" id="KW-1185">Reference proteome</keyword>
<evidence type="ECO:0000256" key="6">
    <source>
        <dbReference type="ARBA" id="ARBA00023136"/>
    </source>
</evidence>
<dbReference type="GO" id="GO:0006629">
    <property type="term" value="P:lipid metabolic process"/>
    <property type="evidence" value="ECO:0007669"/>
    <property type="project" value="UniProtKB-KW"/>
</dbReference>
<dbReference type="SMART" id="SM00563">
    <property type="entry name" value="PlsC"/>
    <property type="match status" value="1"/>
</dbReference>
<keyword evidence="3 9" id="KW-0812">Transmembrane</keyword>
<dbReference type="OrthoDB" id="9806880at2"/>
<proteinExistence type="predicted"/>
<evidence type="ECO:0000256" key="9">
    <source>
        <dbReference type="SAM" id="Phobius"/>
    </source>
</evidence>
<gene>
    <name evidence="11" type="ORF">SAMN05444336_104266</name>
</gene>
<feature type="domain" description="Phospholipid/glycerol acyltransferase" evidence="10">
    <location>
        <begin position="113"/>
        <end position="228"/>
    </location>
</feature>
<dbReference type="SUPFAM" id="SSF69593">
    <property type="entry name" value="Glycerol-3-phosphate (1)-acyltransferase"/>
    <property type="match status" value="1"/>
</dbReference>
<dbReference type="GO" id="GO:0016746">
    <property type="term" value="F:acyltransferase activity"/>
    <property type="evidence" value="ECO:0007669"/>
    <property type="project" value="UniProtKB-KW"/>
</dbReference>
<evidence type="ECO:0000256" key="5">
    <source>
        <dbReference type="ARBA" id="ARBA00023098"/>
    </source>
</evidence>
<keyword evidence="6 9" id="KW-0472">Membrane</keyword>
<evidence type="ECO:0000313" key="12">
    <source>
        <dbReference type="Proteomes" id="UP000199118"/>
    </source>
</evidence>
<organism evidence="11 12">
    <name type="scientific">Albimonas donghaensis</name>
    <dbReference type="NCBI Taxonomy" id="356660"/>
    <lineage>
        <taxon>Bacteria</taxon>
        <taxon>Pseudomonadati</taxon>
        <taxon>Pseudomonadota</taxon>
        <taxon>Alphaproteobacteria</taxon>
        <taxon>Rhodobacterales</taxon>
        <taxon>Paracoccaceae</taxon>
        <taxon>Albimonas</taxon>
    </lineage>
</organism>
<dbReference type="PANTHER" id="PTHR23063:SF52">
    <property type="entry name" value="LYSOPHOSPHATIDYLCHOLINE ACYLTRANSFERASE"/>
    <property type="match status" value="1"/>
</dbReference>
<dbReference type="RefSeq" id="WP_092682585.1">
    <property type="nucleotide sequence ID" value="NZ_FNMZ01000004.1"/>
</dbReference>